<dbReference type="Proteomes" id="UP000176037">
    <property type="component" value="Unassembled WGS sequence"/>
</dbReference>
<dbReference type="RefSeq" id="WP_070175290.1">
    <property type="nucleotide sequence ID" value="NZ_BMJR01000006.1"/>
</dbReference>
<dbReference type="SUPFAM" id="SSF50341">
    <property type="entry name" value="CheW-like"/>
    <property type="match status" value="1"/>
</dbReference>
<evidence type="ECO:0000313" key="7">
    <source>
        <dbReference type="Proteomes" id="UP000176037"/>
    </source>
</evidence>
<comment type="subcellular location">
    <subcellularLocation>
        <location evidence="1">Cytoplasm</location>
    </subcellularLocation>
</comment>
<dbReference type="PROSITE" id="PS50851">
    <property type="entry name" value="CHEW"/>
    <property type="match status" value="1"/>
</dbReference>
<evidence type="ECO:0000256" key="1">
    <source>
        <dbReference type="ARBA" id="ARBA00004496"/>
    </source>
</evidence>
<keyword evidence="4" id="KW-0145">Chemotaxis</keyword>
<comment type="caution">
    <text evidence="6">The sequence shown here is derived from an EMBL/GenBank/DDBJ whole genome shotgun (WGS) entry which is preliminary data.</text>
</comment>
<dbReference type="InterPro" id="IPR036061">
    <property type="entry name" value="CheW-like_dom_sf"/>
</dbReference>
<dbReference type="EMBL" id="MJIC01000009">
    <property type="protein sequence ID" value="OFI35546.1"/>
    <property type="molecule type" value="Genomic_DNA"/>
</dbReference>
<proteinExistence type="predicted"/>
<name>A0A1E8FIJ2_9ALTE</name>
<dbReference type="GO" id="GO:0007165">
    <property type="term" value="P:signal transduction"/>
    <property type="evidence" value="ECO:0007669"/>
    <property type="project" value="InterPro"/>
</dbReference>
<reference evidence="6 7" key="1">
    <citation type="submission" date="2016-09" db="EMBL/GenBank/DDBJ databases">
        <title>Alteromonas lipolytica, a new species isolated from sea water.</title>
        <authorList>
            <person name="Wu Y.-H."/>
            <person name="Cheng H."/>
            <person name="Xu X.-W."/>
        </authorList>
    </citation>
    <scope>NUCLEOTIDE SEQUENCE [LARGE SCALE GENOMIC DNA]</scope>
    <source>
        <strain evidence="6 7">JW12</strain>
    </source>
</reference>
<evidence type="ECO:0000259" key="5">
    <source>
        <dbReference type="PROSITE" id="PS50851"/>
    </source>
</evidence>
<dbReference type="GO" id="GO:0006935">
    <property type="term" value="P:chemotaxis"/>
    <property type="evidence" value="ECO:0007669"/>
    <property type="project" value="UniProtKB-KW"/>
</dbReference>
<dbReference type="InterPro" id="IPR039315">
    <property type="entry name" value="CheW"/>
</dbReference>
<evidence type="ECO:0000256" key="4">
    <source>
        <dbReference type="ARBA" id="ARBA00022500"/>
    </source>
</evidence>
<dbReference type="Gene3D" id="2.40.50.180">
    <property type="entry name" value="CheA-289, Domain 4"/>
    <property type="match status" value="1"/>
</dbReference>
<dbReference type="SMART" id="SM00260">
    <property type="entry name" value="CheW"/>
    <property type="match status" value="1"/>
</dbReference>
<keyword evidence="3" id="KW-0963">Cytoplasm</keyword>
<feature type="domain" description="CheW-like" evidence="5">
    <location>
        <begin position="18"/>
        <end position="158"/>
    </location>
</feature>
<organism evidence="6 7">
    <name type="scientific">Alteromonas lipolytica</name>
    <dbReference type="NCBI Taxonomy" id="1856405"/>
    <lineage>
        <taxon>Bacteria</taxon>
        <taxon>Pseudomonadati</taxon>
        <taxon>Pseudomonadota</taxon>
        <taxon>Gammaproteobacteria</taxon>
        <taxon>Alteromonadales</taxon>
        <taxon>Alteromonadaceae</taxon>
        <taxon>Alteromonas/Salinimonas group</taxon>
        <taxon>Alteromonas</taxon>
    </lineage>
</organism>
<accession>A0A1E8FIJ2</accession>
<dbReference type="InterPro" id="IPR002545">
    <property type="entry name" value="CheW-lke_dom"/>
</dbReference>
<dbReference type="Gene3D" id="2.30.30.40">
    <property type="entry name" value="SH3 Domains"/>
    <property type="match status" value="1"/>
</dbReference>
<dbReference type="PANTHER" id="PTHR22617:SF45">
    <property type="entry name" value="CHEMOTAXIS PROTEIN CHEW"/>
    <property type="match status" value="1"/>
</dbReference>
<dbReference type="OrthoDB" id="9790406at2"/>
<gene>
    <name evidence="6" type="ORF">BFC17_12345</name>
</gene>
<evidence type="ECO:0000313" key="6">
    <source>
        <dbReference type="EMBL" id="OFI35546.1"/>
    </source>
</evidence>
<sequence length="172" mass="18876">MNTVSSQDAALAATVGANKEYLTFMLGEEQYGLAIIQVKEIRGYEPVTKIANAPDFIKGVINLRGDIVPIVDLRVKFNVSEATYNEFTIVIMLNVQDRIVGIVVDSVSDVINVTEDEIHPPPEFGVAFDSRYLDGLASVDDGLVILVNIERLITSREIGIFDSMNQQNEGSV</sequence>
<dbReference type="Pfam" id="PF01584">
    <property type="entry name" value="CheW"/>
    <property type="match status" value="1"/>
</dbReference>
<evidence type="ECO:0000256" key="2">
    <source>
        <dbReference type="ARBA" id="ARBA00021483"/>
    </source>
</evidence>
<dbReference type="STRING" id="1856405.BFC17_12345"/>
<dbReference type="PANTHER" id="PTHR22617">
    <property type="entry name" value="CHEMOTAXIS SENSOR HISTIDINE KINASE-RELATED"/>
    <property type="match status" value="1"/>
</dbReference>
<keyword evidence="7" id="KW-1185">Reference proteome</keyword>
<dbReference type="FunFam" id="2.40.50.180:FF:000002">
    <property type="entry name" value="Chemotaxis protein CheW"/>
    <property type="match status" value="1"/>
</dbReference>
<dbReference type="CDD" id="cd00732">
    <property type="entry name" value="CheW"/>
    <property type="match status" value="1"/>
</dbReference>
<evidence type="ECO:0000256" key="3">
    <source>
        <dbReference type="ARBA" id="ARBA00022490"/>
    </source>
</evidence>
<protein>
    <recommendedName>
        <fullName evidence="2">Chemotaxis protein CheW</fullName>
    </recommendedName>
</protein>
<dbReference type="GO" id="GO:0005829">
    <property type="term" value="C:cytosol"/>
    <property type="evidence" value="ECO:0007669"/>
    <property type="project" value="TreeGrafter"/>
</dbReference>
<dbReference type="AlphaFoldDB" id="A0A1E8FIJ2"/>